<feature type="transmembrane region" description="Helical" evidence="6">
    <location>
        <begin position="156"/>
        <end position="178"/>
    </location>
</feature>
<dbReference type="InterPro" id="IPR003838">
    <property type="entry name" value="ABC3_permease_C"/>
</dbReference>
<keyword evidence="4 6" id="KW-1133">Transmembrane helix</keyword>
<feature type="transmembrane region" description="Helical" evidence="6">
    <location>
        <begin position="293"/>
        <end position="317"/>
    </location>
</feature>
<evidence type="ECO:0000259" key="7">
    <source>
        <dbReference type="Pfam" id="PF02687"/>
    </source>
</evidence>
<feature type="domain" description="ABC3 transporter permease C-terminal" evidence="7">
    <location>
        <begin position="61"/>
        <end position="173"/>
    </location>
</feature>
<comment type="caution">
    <text evidence="8">The sequence shown here is derived from an EMBL/GenBank/DDBJ whole genome shotgun (WGS) entry which is preliminary data.</text>
</comment>
<keyword evidence="5 6" id="KW-0472">Membrane</keyword>
<feature type="transmembrane region" description="Helical" evidence="6">
    <location>
        <begin position="110"/>
        <end position="136"/>
    </location>
</feature>
<organism evidence="8 9">
    <name type="scientific">Clostridium estertheticum</name>
    <dbReference type="NCBI Taxonomy" id="238834"/>
    <lineage>
        <taxon>Bacteria</taxon>
        <taxon>Bacillati</taxon>
        <taxon>Bacillota</taxon>
        <taxon>Clostridia</taxon>
        <taxon>Eubacteriales</taxon>
        <taxon>Clostridiaceae</taxon>
        <taxon>Clostridium</taxon>
    </lineage>
</organism>
<dbReference type="InterPro" id="IPR052536">
    <property type="entry name" value="ABC-4_Integral_Memb_Prot"/>
</dbReference>
<feature type="domain" description="ABC3 transporter permease C-terminal" evidence="7">
    <location>
        <begin position="536"/>
        <end position="650"/>
    </location>
</feature>
<dbReference type="Pfam" id="PF02687">
    <property type="entry name" value="FtsX"/>
    <property type="match status" value="2"/>
</dbReference>
<evidence type="ECO:0000256" key="4">
    <source>
        <dbReference type="ARBA" id="ARBA00022989"/>
    </source>
</evidence>
<dbReference type="PIRSF" id="PIRSF018968">
    <property type="entry name" value="ABC_permease_BceB"/>
    <property type="match status" value="1"/>
</dbReference>
<dbReference type="GO" id="GO:0055085">
    <property type="term" value="P:transmembrane transport"/>
    <property type="evidence" value="ECO:0007669"/>
    <property type="project" value="UniProtKB-UniRule"/>
</dbReference>
<dbReference type="Proteomes" id="UP000342249">
    <property type="component" value="Unassembled WGS sequence"/>
</dbReference>
<dbReference type="RefSeq" id="WP_152752542.1">
    <property type="nucleotide sequence ID" value="NZ_SPSE01000033.1"/>
</dbReference>
<dbReference type="InterPro" id="IPR027022">
    <property type="entry name" value="ABC_permease_BceB-typ"/>
</dbReference>
<feature type="transmembrane region" description="Helical" evidence="6">
    <location>
        <begin position="238"/>
        <end position="262"/>
    </location>
</feature>
<comment type="subcellular location">
    <subcellularLocation>
        <location evidence="1 6">Cell membrane</location>
        <topology evidence="1 6">Multi-pass membrane protein</topology>
    </subcellularLocation>
</comment>
<feature type="transmembrane region" description="Helical" evidence="6">
    <location>
        <begin position="621"/>
        <end position="642"/>
    </location>
</feature>
<dbReference type="PANTHER" id="PTHR46795">
    <property type="entry name" value="ABC TRANSPORTER PERMEASE-RELATED-RELATED"/>
    <property type="match status" value="1"/>
</dbReference>
<dbReference type="GO" id="GO:0005886">
    <property type="term" value="C:plasma membrane"/>
    <property type="evidence" value="ECO:0007669"/>
    <property type="project" value="UniProtKB-SubCell"/>
</dbReference>
<feature type="transmembrane region" description="Helical" evidence="6">
    <location>
        <begin position="585"/>
        <end position="615"/>
    </location>
</feature>
<dbReference type="EMBL" id="SPSF01000032">
    <property type="protein sequence ID" value="MPQ62909.1"/>
    <property type="molecule type" value="Genomic_DNA"/>
</dbReference>
<reference evidence="8 9" key="1">
    <citation type="journal article" date="2019" name="Lett. Appl. Microbiol.">
        <title>A case of 'blown pack' spoilage of vacuum-packaged pork likely associated with Clostridium estertheticum in Canada.</title>
        <authorList>
            <person name="Zhang P."/>
            <person name="Ward P."/>
            <person name="McMullen L.M."/>
            <person name="Yang X."/>
        </authorList>
    </citation>
    <scope>NUCLEOTIDE SEQUENCE [LARGE SCALE GENOMIC DNA]</scope>
    <source>
        <strain evidence="8 9">MA19</strain>
    </source>
</reference>
<sequence length="656" mass="74393">MNLLSIAQKNIRKNFSFYSLYLFSVSFVFMVFFSFISFAMNEVIMERISTDGRVEMMSKAVAILIMGFVLFYMSYANTLFMKRRMKELGIYSLLGYRKSTMTRLLSFENFFICISALGIGIFFGAFLHKIIIIGIVHLLDLQIDASKIPLINLNAVYVASGFVLVVLFVLFLSNWKFLKKSSLLTLVRLGKKVEQQIKVKIWLAVLGVILLILGYVTALDITRGKDSFWVTVGFGPMAMITLISVVVGTSFFIHSFIPYAILKLKKKKDYFYKETNIITIPKFIYRIRSNAKALIILTLLSAATLSILGSAILSIYYPYAGLSRIIPAAIEFHIKSANQVDKVIDIVKKTVGGKNIDYKKTSLIQVTSSTDTLPFEYSAKKQHSFDLISKSDYINLIQLQGKKASIKNISGNDCTLVKYTYDKKNTDIGKVYSLNFANHKTINVNVVETTLINPIGFANSVGTLIISDELYAKTSKLKLHTNEIMSVFGKNMRNNKEVYEQLAPMFNNNNNNFVSSYQKQYEYISANSVSLLLITFATAIFFIATGSILYFHSISGITNDKREFYILKKMGYKNNEIKKIISKQILVFFSIPYLLGVIHSIFALECFVALIPNLLGKRSTFILPILASIGIFTIIYLIYYIITKYSCYRIILNNKV</sequence>
<evidence type="ECO:0000256" key="6">
    <source>
        <dbReference type="PIRNR" id="PIRNR018968"/>
    </source>
</evidence>
<evidence type="ECO:0000313" key="9">
    <source>
        <dbReference type="Proteomes" id="UP000342249"/>
    </source>
</evidence>
<feature type="transmembrane region" description="Helical" evidence="6">
    <location>
        <begin position="60"/>
        <end position="80"/>
    </location>
</feature>
<dbReference type="AlphaFoldDB" id="A0A5N7J2E7"/>
<proteinExistence type="inferred from homology"/>
<feature type="transmembrane region" description="Helical" evidence="6">
    <location>
        <begin position="529"/>
        <end position="551"/>
    </location>
</feature>
<keyword evidence="3 6" id="KW-0812">Transmembrane</keyword>
<gene>
    <name evidence="8" type="ORF">E4V82_12420</name>
</gene>
<keyword evidence="2 6" id="KW-1003">Cell membrane</keyword>
<evidence type="ECO:0000256" key="5">
    <source>
        <dbReference type="ARBA" id="ARBA00023136"/>
    </source>
</evidence>
<evidence type="ECO:0000313" key="8">
    <source>
        <dbReference type="EMBL" id="MPQ62909.1"/>
    </source>
</evidence>
<name>A0A5N7J2E7_9CLOT</name>
<dbReference type="PANTHER" id="PTHR46795:SF3">
    <property type="entry name" value="ABC TRANSPORTER PERMEASE"/>
    <property type="match status" value="1"/>
</dbReference>
<feature type="transmembrane region" description="Helical" evidence="6">
    <location>
        <begin position="199"/>
        <end position="218"/>
    </location>
</feature>
<accession>A0A5N7J2E7</accession>
<feature type="transmembrane region" description="Helical" evidence="6">
    <location>
        <begin position="20"/>
        <end position="40"/>
    </location>
</feature>
<protein>
    <submittedName>
        <fullName evidence="8">ABC transporter permease</fullName>
    </submittedName>
</protein>
<comment type="similarity">
    <text evidence="6">Belongs to the ABC-4 integral membrane protein family.</text>
</comment>
<keyword evidence="6" id="KW-0813">Transport</keyword>
<evidence type="ECO:0000256" key="3">
    <source>
        <dbReference type="ARBA" id="ARBA00022692"/>
    </source>
</evidence>
<evidence type="ECO:0000256" key="1">
    <source>
        <dbReference type="ARBA" id="ARBA00004651"/>
    </source>
</evidence>
<evidence type="ECO:0000256" key="2">
    <source>
        <dbReference type="ARBA" id="ARBA00022475"/>
    </source>
</evidence>